<keyword evidence="3" id="KW-1185">Reference proteome</keyword>
<dbReference type="Pfam" id="PF25794">
    <property type="entry name" value="SACS"/>
    <property type="match status" value="1"/>
</dbReference>
<evidence type="ECO:0000313" key="2">
    <source>
        <dbReference type="EMBL" id="PIA55299.1"/>
    </source>
</evidence>
<sequence length="1720" mass="196632">MATATITPKEHIESIRKTKFSIGGEPNPLTEDLHQSVKNLSAELYSKDAHFLMEIIQNAEDNVYNEGVKPSLEFIVTSQDITKTGATSTLLVFNNEKGFSPKNIESISSVGRSTKKGQRQQGYIGEKGIGFKSVFLITAQPYIFSNGYQIRFNEEPDPYCNLGYIVPEWVEENPTLGDIKSIYGSNNSLPATTIVLPLKHDKEQVVKLQLSSIHPEVLLFLTKIRQLSVREDNEDSRLNTVTAISISSETDFVTRKNISAESYTLHLSAEENCDDNERECSYYMWRQKFPVNQENRVDRRMEVDDLVITLAFPNGKRLNRGKKSPGIYAFLPTEMVTNFPFIIQADFLLASSREEILHDNKWNIGILDCVPSAFVNAFISLVKTSGAAPVSSLPRMFEFLPVESSSYLKLNIVRDSIKGILVKENIVPSESYTEQKLFHKPSEVGRIMPAFWDILIKAKAEGVSLHNLSSHGTYALNSAFDTEYYDDILNFLEVRSMDNEWYAKCIQSSNLVLGLSEEVYLELLFFVSDKWRSDFQYTNMKAIPLLKYVCQDMHVYLGSVHEVTGWGGKKLCLSYDARHISWLIDWNSEFRCAPCFFMPKRTQEAVRRAETIMHWLIKHVEASIVTVNEYAVLLLNALSNDRRLVVALAHFLCQSLLKKYVSQDEAEILCKKMPLVDNYACVTTQKSGVLIPAKGSKWVGLIGSNPWRQKNYVELGENYLLAGNYAGVYTSEKEITKFLKTHVGASDIPDLCPPDDAFPAVSSPLTKENTFCLLEWIRSLKRRRLLVDGNFLRCIKQGSWLRTYVGNSVGYRSPSQSFLLTPAWGNLLKDGSEMVDIPMIDQLFYDNRIIDFKDELITIGVMTEFGEACQFIGKHLMSLAANGNLTRANVFSILNFIKFLREKYLPPDDFVKSLKDGQWLRTSHGEQSPVGAILFDSEWTSAARISNLPFIDEEYYGKRIQNFRSELQLLGVVVGFDNNYRRLADCFRMPTSFASMTADDILLILECIHHSRSPDQIVGTLRSKKWLKTTEGYRSPNECFLFDSEWGCLLQIFPGFPMISGESNGELVFLYKNELRKLGMVVDFEEAANKFSRRFKELASLCSITKENVLLFLKCYRTLKKTSHCFPSEFQNSIRDEKWLRTRLGPRQPKESILYSSDWEYLAPIALLPFIDDREENYGTAIQEFKEELKAIGVVVEFNMGSRFVAAGLRFPQNPSDIAPSSVRSLLECIRNTLKDQVDSLPEEFLVRTNKRWLKTYMGYRQPNECLLFGSEWEALLQCDDASFIDDKFYGFDLTAYQKELSAIGVVVNIANGCQLLAEQLQHHSKFDVIVRIYMYLEKYDWKPKSKASNFIWIPSGADGGQWVSPEVCVLYDKDALFGLELNALKKYYDKKLLAFFSMALDVRKNPSVDDYFRLWRTWENSEYQLTPAECSAFWICIIKHWNSKTKDLLSEIVKLPVNKDMDGIFLRNKQDVFIPDDLLLMDLFEKSSPDPIFVWYPQPSSPSIPRAKLHEIYGSIGVQPISISVQRRSESAIQDVEFKEVSPREVLIKRDLIRLILGFLSDPSIDMDANKRQSSVKALLDVNVFETEEPISVNYTLSLSSGKSINVTSCEMIRWERKSSKIFIQKLVRLSGQKDRIQFATYFAQAIAEGLLWEKEDRIAELSELIKLGWLLEFEEEAITFLLKTKNLQIFMEDEEFLKSAFSTISGQGSQDSQVMGLR</sequence>
<gene>
    <name evidence="2" type="ORF">AQUCO_00800192v1</name>
</gene>
<proteinExistence type="predicted"/>
<accession>A0A2G5EHT8</accession>
<feature type="domain" description="Sacsin/Nov" evidence="1">
    <location>
        <begin position="31"/>
        <end position="148"/>
    </location>
</feature>
<dbReference type="InterPro" id="IPR052957">
    <property type="entry name" value="Auxin_embryo_med"/>
</dbReference>
<name>A0A2G5EHT8_AQUCA</name>
<dbReference type="SUPFAM" id="SSF55874">
    <property type="entry name" value="ATPase domain of HSP90 chaperone/DNA topoisomerase II/histidine kinase"/>
    <property type="match status" value="1"/>
</dbReference>
<dbReference type="InParanoid" id="A0A2G5EHT8"/>
<dbReference type="PANTHER" id="PTHR32387:SF3">
    <property type="entry name" value="ATP_DNA BINDING PROTEIN"/>
    <property type="match status" value="1"/>
</dbReference>
<evidence type="ECO:0000313" key="3">
    <source>
        <dbReference type="Proteomes" id="UP000230069"/>
    </source>
</evidence>
<reference evidence="2 3" key="1">
    <citation type="submission" date="2017-09" db="EMBL/GenBank/DDBJ databases">
        <title>WGS assembly of Aquilegia coerulea Goldsmith.</title>
        <authorList>
            <person name="Hodges S."/>
            <person name="Kramer E."/>
            <person name="Nordborg M."/>
            <person name="Tomkins J."/>
            <person name="Borevitz J."/>
            <person name="Derieg N."/>
            <person name="Yan J."/>
            <person name="Mihaltcheva S."/>
            <person name="Hayes R.D."/>
            <person name="Rokhsar D."/>
        </authorList>
    </citation>
    <scope>NUCLEOTIDE SEQUENCE [LARGE SCALE GENOMIC DNA]</scope>
    <source>
        <strain evidence="3">cv. Goldsmith</strain>
    </source>
</reference>
<dbReference type="InterPro" id="IPR036890">
    <property type="entry name" value="HATPase_C_sf"/>
</dbReference>
<dbReference type="STRING" id="218851.A0A2G5EHT8"/>
<dbReference type="FunCoup" id="A0A2G5EHT8">
    <property type="interactions" value="75"/>
</dbReference>
<dbReference type="Proteomes" id="UP000230069">
    <property type="component" value="Unassembled WGS sequence"/>
</dbReference>
<dbReference type="OrthoDB" id="1262810at2759"/>
<dbReference type="InterPro" id="IPR058210">
    <property type="entry name" value="SACS/Nov_dom"/>
</dbReference>
<protein>
    <recommendedName>
        <fullName evidence="1">Sacsin/Nov domain-containing protein</fullName>
    </recommendedName>
</protein>
<dbReference type="EMBL" id="KZ305025">
    <property type="protein sequence ID" value="PIA55299.1"/>
    <property type="molecule type" value="Genomic_DNA"/>
</dbReference>
<organism evidence="2 3">
    <name type="scientific">Aquilegia coerulea</name>
    <name type="common">Rocky mountain columbine</name>
    <dbReference type="NCBI Taxonomy" id="218851"/>
    <lineage>
        <taxon>Eukaryota</taxon>
        <taxon>Viridiplantae</taxon>
        <taxon>Streptophyta</taxon>
        <taxon>Embryophyta</taxon>
        <taxon>Tracheophyta</taxon>
        <taxon>Spermatophyta</taxon>
        <taxon>Magnoliopsida</taxon>
        <taxon>Ranunculales</taxon>
        <taxon>Ranunculaceae</taxon>
        <taxon>Thalictroideae</taxon>
        <taxon>Aquilegia</taxon>
    </lineage>
</organism>
<evidence type="ECO:0000259" key="1">
    <source>
        <dbReference type="Pfam" id="PF25794"/>
    </source>
</evidence>
<dbReference type="PANTHER" id="PTHR32387">
    <property type="entry name" value="WU:FJ29H11"/>
    <property type="match status" value="1"/>
</dbReference>
<dbReference type="Gene3D" id="3.30.565.10">
    <property type="entry name" value="Histidine kinase-like ATPase, C-terminal domain"/>
    <property type="match status" value="1"/>
</dbReference>
<dbReference type="NCBIfam" id="NF047352">
    <property type="entry name" value="P_loop_sacsin"/>
    <property type="match status" value="1"/>
</dbReference>